<gene>
    <name evidence="1" type="ORF">SAMN05421766_10635</name>
</gene>
<evidence type="ECO:0000313" key="2">
    <source>
        <dbReference type="Proteomes" id="UP000185728"/>
    </source>
</evidence>
<reference evidence="1 2" key="1">
    <citation type="submission" date="2017-01" db="EMBL/GenBank/DDBJ databases">
        <authorList>
            <person name="Varghese N."/>
            <person name="Submissions S."/>
        </authorList>
    </citation>
    <scope>NUCLEOTIDE SEQUENCE [LARGE SCALE GENOMIC DNA]</scope>
    <source>
        <strain evidence="1 2">DSM 2061</strain>
    </source>
</reference>
<dbReference type="Proteomes" id="UP000185728">
    <property type="component" value="Unassembled WGS sequence"/>
</dbReference>
<name>A0ABY1KZK6_9FLAO</name>
<sequence length="167" mass="19047">MNFKPITNGHKMNSIKSILLSICLFLSISLYAQSKDSLVTKGTTFHFHVPNFNATNHSLNFKSLSFPKNIPTLSLYNPTTNMYDNYLGDRNGYTYTNSTIFFDNKSNFFIDLFLGNDSFMESNSLMPNHPFIWDEDATYRVRDSFNPYGATNMREALSGGVLSLLFN</sequence>
<comment type="caution">
    <text evidence="1">The sequence shown here is derived from an EMBL/GenBank/DDBJ whole genome shotgun (WGS) entry which is preliminary data.</text>
</comment>
<protein>
    <submittedName>
        <fullName evidence="1">Uncharacterized protein</fullName>
    </submittedName>
</protein>
<keyword evidence="2" id="KW-1185">Reference proteome</keyword>
<organism evidence="1 2">
    <name type="scientific">Zobellia uliginosa</name>
    <dbReference type="NCBI Taxonomy" id="143224"/>
    <lineage>
        <taxon>Bacteria</taxon>
        <taxon>Pseudomonadati</taxon>
        <taxon>Bacteroidota</taxon>
        <taxon>Flavobacteriia</taxon>
        <taxon>Flavobacteriales</taxon>
        <taxon>Flavobacteriaceae</taxon>
        <taxon>Zobellia</taxon>
    </lineage>
</organism>
<accession>A0ABY1KZK6</accession>
<evidence type="ECO:0000313" key="1">
    <source>
        <dbReference type="EMBL" id="SIS97834.1"/>
    </source>
</evidence>
<dbReference type="EMBL" id="FTOB01000006">
    <property type="protein sequence ID" value="SIS97834.1"/>
    <property type="molecule type" value="Genomic_DNA"/>
</dbReference>
<proteinExistence type="predicted"/>